<feature type="transmembrane region" description="Helical" evidence="1">
    <location>
        <begin position="31"/>
        <end position="48"/>
    </location>
</feature>
<name>F2WVK8_MONRO</name>
<organism>
    <name type="scientific">Moniliophthora roreri (strain MCA 2997)</name>
    <name type="common">Cocoa frosty pod rot fungus</name>
    <name type="synonym">Crinipellis roreri</name>
    <dbReference type="NCBI Taxonomy" id="1381753"/>
    <lineage>
        <taxon>Eukaryota</taxon>
        <taxon>Fungi</taxon>
        <taxon>Dikarya</taxon>
        <taxon>Basidiomycota</taxon>
        <taxon>Agaricomycotina</taxon>
        <taxon>Agaricomycetes</taxon>
        <taxon>Agaricomycetidae</taxon>
        <taxon>Agaricales</taxon>
        <taxon>Marasmiineae</taxon>
        <taxon>Marasmiaceae</taxon>
        <taxon>Moniliophthora</taxon>
    </lineage>
</organism>
<evidence type="ECO:0000313" key="2">
    <source>
        <dbReference type="EMBL" id="ADO51600.1"/>
    </source>
</evidence>
<keyword evidence="1" id="KW-1133">Transmembrane helix</keyword>
<keyword evidence="1" id="KW-0812">Transmembrane</keyword>
<dbReference type="Proteomes" id="UP000017559">
    <property type="component" value="Mitochondrion"/>
</dbReference>
<keyword evidence="2" id="KW-0496">Mitochondrion</keyword>
<dbReference type="RefSeq" id="YP_004376379.1">
    <property type="nucleotide sequence ID" value="NC_015400.1"/>
</dbReference>
<geneLocation type="mitochondrion" evidence="2"/>
<dbReference type="EMBL" id="HQ259115">
    <property type="protein sequence ID" value="ADO51600.1"/>
    <property type="molecule type" value="Genomic_DNA"/>
</dbReference>
<feature type="transmembrane region" description="Helical" evidence="1">
    <location>
        <begin position="60"/>
        <end position="77"/>
    </location>
</feature>
<reference evidence="2" key="1">
    <citation type="submission" date="2010-09" db="EMBL/GenBank/DDBJ databases">
        <authorList>
            <person name="Garcia O."/>
            <person name="Costa G.G.L."/>
            <person name="Tiburcio R.A."/>
            <person name="Medrano F.J."/>
            <person name="Carazzolle M.F."/>
            <person name="Thomazella D.T."/>
            <person name="Schuster S.C."/>
            <person name="Carlson J.E."/>
            <person name="Guiltinan M.J."/>
            <person name="Bailey B.A."/>
            <person name="Mieckowski P."/>
            <person name="Pereira G.A.G."/>
            <person name="Meinhardt L.W."/>
        </authorList>
    </citation>
    <scope>NUCLEOTIDE SEQUENCE</scope>
</reference>
<gene>
    <name evidence="2" type="primary">hyp17</name>
</gene>
<sequence length="78" mass="9094">MLLFILYFIMCILAYEVTALAKATLDLTLNLFEVLFFRFMFKVLFKSFNISTFILFTNKSALILSFISIILLIILVLK</sequence>
<keyword evidence="1" id="KW-0472">Membrane</keyword>
<evidence type="ECO:0000313" key="3">
    <source>
        <dbReference type="Proteomes" id="UP000017559"/>
    </source>
</evidence>
<reference key="2">
    <citation type="journal article" date="2012" name="Fungal Biol.">
        <title>The mitochondrial genome of Moniliophthora roreri, the frosty pod rot pathogen of cacao.</title>
        <authorList>
            <person name="Costa G.G.L."/>
            <person name="Cabrera O.G."/>
            <person name="Tiburcio R.A."/>
            <person name="Medrano F.J."/>
            <person name="Carazzolle M.F."/>
            <person name="Thomazella D.P.T."/>
            <person name="Schuster S.C."/>
            <person name="Carlson J.E."/>
            <person name="Guiltinan M.J."/>
            <person name="Bailey B.A."/>
            <person name="Mieczkowski P."/>
            <person name="Pereira G.A.G."/>
            <person name="Meinhardt L.W."/>
        </authorList>
    </citation>
    <scope>NUCLEOTIDE SEQUENCE [LARGE SCALE GENOMIC DNA]</scope>
    <source>
        <strain>MCA 2997</strain>
    </source>
</reference>
<dbReference type="AlphaFoldDB" id="F2WVK8"/>
<evidence type="ECO:0000256" key="1">
    <source>
        <dbReference type="SAM" id="Phobius"/>
    </source>
</evidence>
<proteinExistence type="predicted"/>
<accession>F2WVK8</accession>
<protein>
    <submittedName>
        <fullName evidence="2">Hyp17</fullName>
    </submittedName>
</protein>
<keyword evidence="3" id="KW-1185">Reference proteome</keyword>
<dbReference type="GeneID" id="10446102"/>